<dbReference type="GO" id="GO:0046872">
    <property type="term" value="F:metal ion binding"/>
    <property type="evidence" value="ECO:0007669"/>
    <property type="project" value="UniProtKB-KW"/>
</dbReference>
<proteinExistence type="predicted"/>
<evidence type="ECO:0000256" key="1">
    <source>
        <dbReference type="ARBA" id="ARBA00022723"/>
    </source>
</evidence>
<name>A0AAV9W0T4_9PEZI</name>
<keyword evidence="1" id="KW-0479">Metal-binding</keyword>
<evidence type="ECO:0000313" key="3">
    <source>
        <dbReference type="EMBL" id="KAK6499625.1"/>
    </source>
</evidence>
<reference evidence="3 4" key="1">
    <citation type="submission" date="2023-08" db="EMBL/GenBank/DDBJ databases">
        <authorList>
            <person name="Palmer J.M."/>
        </authorList>
    </citation>
    <scope>NUCLEOTIDE SEQUENCE [LARGE SCALE GENOMIC DNA]</scope>
    <source>
        <strain evidence="3 4">TWF481</strain>
    </source>
</reference>
<evidence type="ECO:0000313" key="4">
    <source>
        <dbReference type="Proteomes" id="UP001370758"/>
    </source>
</evidence>
<protein>
    <submittedName>
        <fullName evidence="3">Uncharacterized protein</fullName>
    </submittedName>
</protein>
<dbReference type="EMBL" id="JAVHJL010000007">
    <property type="protein sequence ID" value="KAK6499625.1"/>
    <property type="molecule type" value="Genomic_DNA"/>
</dbReference>
<keyword evidence="2" id="KW-0460">Magnesium</keyword>
<dbReference type="Proteomes" id="UP001370758">
    <property type="component" value="Unassembled WGS sequence"/>
</dbReference>
<comment type="caution">
    <text evidence="3">The sequence shown here is derived from an EMBL/GenBank/DDBJ whole genome shotgun (WGS) entry which is preliminary data.</text>
</comment>
<dbReference type="SUPFAM" id="SSF53335">
    <property type="entry name" value="S-adenosyl-L-methionine-dependent methyltransferases"/>
    <property type="match status" value="1"/>
</dbReference>
<sequence>MTEFNSMSMSSGNTYNENCSHQTDILVGALPLLDDIELGSQVAIADYGCSQGNNSLTMMQHVLKRMAPSSIASLIFEDLPSNEFSSLIKLLPGVTAANPDLKIYPSLVPRSFYEPITTPGTVDIGFSSCTVHWLKRMTMPKPPNETVIEYYDKRGSRDSPAAREDFREFLTLRGEEIKSGGYLVMGILGSFTKEELSTGYQDSTSLRMRAIFRAAEVLANEGKIPLKAMEKINIPFYCRSEEEFRSGVEELKGTWVVETCERRMTVHPYYFNFLRFCENADQNEKIAASKELERSLVLWLLAVLGDMVKNSWLEAGLEADRVEGLYQELISIAADILWKEGVRRTEIPIIYSRLRRV</sequence>
<dbReference type="PANTHER" id="PTHR31009">
    <property type="entry name" value="S-ADENOSYL-L-METHIONINE:CARBOXYL METHYLTRANSFERASE FAMILY PROTEIN"/>
    <property type="match status" value="1"/>
</dbReference>
<dbReference type="Pfam" id="PF03492">
    <property type="entry name" value="Methyltransf_7"/>
    <property type="match status" value="1"/>
</dbReference>
<dbReference type="Gene3D" id="1.10.1200.270">
    <property type="entry name" value="Methyltransferase, alpha-helical capping domain"/>
    <property type="match status" value="1"/>
</dbReference>
<evidence type="ECO:0000256" key="2">
    <source>
        <dbReference type="ARBA" id="ARBA00022842"/>
    </source>
</evidence>
<dbReference type="AlphaFoldDB" id="A0AAV9W0T4"/>
<dbReference type="InterPro" id="IPR029063">
    <property type="entry name" value="SAM-dependent_MTases_sf"/>
</dbReference>
<dbReference type="InterPro" id="IPR005299">
    <property type="entry name" value="MeTrfase_7"/>
</dbReference>
<dbReference type="Gene3D" id="3.40.50.150">
    <property type="entry name" value="Vaccinia Virus protein VP39"/>
    <property type="match status" value="1"/>
</dbReference>
<dbReference type="GO" id="GO:0008168">
    <property type="term" value="F:methyltransferase activity"/>
    <property type="evidence" value="ECO:0007669"/>
    <property type="project" value="InterPro"/>
</dbReference>
<gene>
    <name evidence="3" type="ORF">TWF481_009990</name>
</gene>
<organism evidence="3 4">
    <name type="scientific">Arthrobotrys musiformis</name>
    <dbReference type="NCBI Taxonomy" id="47236"/>
    <lineage>
        <taxon>Eukaryota</taxon>
        <taxon>Fungi</taxon>
        <taxon>Dikarya</taxon>
        <taxon>Ascomycota</taxon>
        <taxon>Pezizomycotina</taxon>
        <taxon>Orbiliomycetes</taxon>
        <taxon>Orbiliales</taxon>
        <taxon>Orbiliaceae</taxon>
        <taxon>Arthrobotrys</taxon>
    </lineage>
</organism>
<accession>A0AAV9W0T4</accession>
<dbReference type="InterPro" id="IPR042086">
    <property type="entry name" value="MeTrfase_capping"/>
</dbReference>
<keyword evidence="4" id="KW-1185">Reference proteome</keyword>